<feature type="domain" description="NAD-dependent epimerase/dehydratase" evidence="2">
    <location>
        <begin position="4"/>
        <end position="117"/>
    </location>
</feature>
<reference evidence="3" key="1">
    <citation type="journal article" date="2020" name="bioRxiv">
        <title>Comparative genomics of Chlamydomonas.</title>
        <authorList>
            <person name="Craig R.J."/>
            <person name="Hasan A.R."/>
            <person name="Ness R.W."/>
            <person name="Keightley P.D."/>
        </authorList>
    </citation>
    <scope>NUCLEOTIDE SEQUENCE</scope>
    <source>
        <strain evidence="3">SAG 7.73</strain>
    </source>
</reference>
<keyword evidence="4" id="KW-1185">Reference proteome</keyword>
<dbReference type="PANTHER" id="PTHR14097">
    <property type="entry name" value="OXIDOREDUCTASE HTATIP2"/>
    <property type="match status" value="1"/>
</dbReference>
<dbReference type="GO" id="GO:0016020">
    <property type="term" value="C:membrane"/>
    <property type="evidence" value="ECO:0007669"/>
    <property type="project" value="UniProtKB-SubCell"/>
</dbReference>
<dbReference type="Gene3D" id="3.40.50.720">
    <property type="entry name" value="NAD(P)-binding Rossmann-like Domain"/>
    <property type="match status" value="1"/>
</dbReference>
<evidence type="ECO:0000313" key="3">
    <source>
        <dbReference type="EMBL" id="KAG2441610.1"/>
    </source>
</evidence>
<dbReference type="SUPFAM" id="SSF51735">
    <property type="entry name" value="NAD(P)-binding Rossmann-fold domains"/>
    <property type="match status" value="1"/>
</dbReference>
<dbReference type="InterPro" id="IPR001509">
    <property type="entry name" value="Epimerase_deHydtase"/>
</dbReference>
<evidence type="ECO:0000313" key="4">
    <source>
        <dbReference type="Proteomes" id="UP000650467"/>
    </source>
</evidence>
<name>A0A835W6U6_CHLIN</name>
<dbReference type="EMBL" id="JAEHOC010000005">
    <property type="protein sequence ID" value="KAG2441610.1"/>
    <property type="molecule type" value="Genomic_DNA"/>
</dbReference>
<evidence type="ECO:0000259" key="2">
    <source>
        <dbReference type="Pfam" id="PF01370"/>
    </source>
</evidence>
<dbReference type="InterPro" id="IPR036291">
    <property type="entry name" value="NAD(P)-bd_dom_sf"/>
</dbReference>
<gene>
    <name evidence="3" type="ORF">HXX76_003230</name>
</gene>
<dbReference type="Proteomes" id="UP000650467">
    <property type="component" value="Unassembled WGS sequence"/>
</dbReference>
<accession>A0A835W6U6</accession>
<evidence type="ECO:0000256" key="1">
    <source>
        <dbReference type="ARBA" id="ARBA00004370"/>
    </source>
</evidence>
<dbReference type="AlphaFoldDB" id="A0A835W6U6"/>
<protein>
    <recommendedName>
        <fullName evidence="2">NAD-dependent epimerase/dehydratase domain-containing protein</fullName>
    </recommendedName>
</protein>
<dbReference type="PANTHER" id="PTHR14097:SF8">
    <property type="entry name" value="NAD(P)-BINDING DOMAIN-CONTAINING PROTEIN"/>
    <property type="match status" value="1"/>
</dbReference>
<sequence length="233" mass="24416">MTRVVLFGATGMIGQGVLRECLLDQGISGVITVGRRPTGTTDAKLNDVVLKDPADIAKDAKLSSELKQVDACLYCLGISAVGMSEPQYTAITKDMTLRALDGVRAANPNMKFLFVSGNGSDAKSSAMWARVKGETENEVLARSPQPGSSIMFRPGLVEPVHGIRGEQSLLYRAVYACAPLLRGLGLPCTTTEAVGRAMVAAAKMPAGSAALGGKAILENGDINALAWGKPLLR</sequence>
<organism evidence="3 4">
    <name type="scientific">Chlamydomonas incerta</name>
    <dbReference type="NCBI Taxonomy" id="51695"/>
    <lineage>
        <taxon>Eukaryota</taxon>
        <taxon>Viridiplantae</taxon>
        <taxon>Chlorophyta</taxon>
        <taxon>core chlorophytes</taxon>
        <taxon>Chlorophyceae</taxon>
        <taxon>CS clade</taxon>
        <taxon>Chlamydomonadales</taxon>
        <taxon>Chlamydomonadaceae</taxon>
        <taxon>Chlamydomonas</taxon>
    </lineage>
</organism>
<comment type="caution">
    <text evidence="3">The sequence shown here is derived from an EMBL/GenBank/DDBJ whole genome shotgun (WGS) entry which is preliminary data.</text>
</comment>
<dbReference type="Pfam" id="PF01370">
    <property type="entry name" value="Epimerase"/>
    <property type="match status" value="1"/>
</dbReference>
<comment type="subcellular location">
    <subcellularLocation>
        <location evidence="1">Membrane</location>
    </subcellularLocation>
</comment>
<dbReference type="OrthoDB" id="3535423at2759"/>
<proteinExistence type="predicted"/>